<dbReference type="InterPro" id="IPR006869">
    <property type="entry name" value="DUF547"/>
</dbReference>
<protein>
    <submittedName>
        <fullName evidence="4">Uncharacterized protein</fullName>
    </submittedName>
</protein>
<evidence type="ECO:0000256" key="1">
    <source>
        <dbReference type="SAM" id="MobiDB-lite"/>
    </source>
</evidence>
<dbReference type="InterPro" id="IPR036188">
    <property type="entry name" value="FAD/NAD-bd_sf"/>
</dbReference>
<evidence type="ECO:0000313" key="5">
    <source>
        <dbReference type="Proteomes" id="UP000266841"/>
    </source>
</evidence>
<feature type="region of interest" description="Disordered" evidence="1">
    <location>
        <begin position="931"/>
        <end position="997"/>
    </location>
</feature>
<keyword evidence="5" id="KW-1185">Reference proteome</keyword>
<dbReference type="SUPFAM" id="SSF51905">
    <property type="entry name" value="FAD/NAD(P)-binding domain"/>
    <property type="match status" value="1"/>
</dbReference>
<dbReference type="PANTHER" id="PTHR46361">
    <property type="entry name" value="ELECTRON CARRIER/ PROTEIN DISULFIDE OXIDOREDUCTASE"/>
    <property type="match status" value="1"/>
</dbReference>
<feature type="compositionally biased region" description="Basic and acidic residues" evidence="1">
    <location>
        <begin position="964"/>
        <end position="984"/>
    </location>
</feature>
<dbReference type="Gene3D" id="3.50.50.60">
    <property type="entry name" value="FAD/NAD(P)-binding domain"/>
    <property type="match status" value="1"/>
</dbReference>
<feature type="compositionally biased region" description="Basic residues" evidence="1">
    <location>
        <begin position="1237"/>
        <end position="1258"/>
    </location>
</feature>
<comment type="caution">
    <text evidence="4">The sequence shown here is derived from an EMBL/GenBank/DDBJ whole genome shotgun (WGS) entry which is preliminary data.</text>
</comment>
<dbReference type="Pfam" id="PF08588">
    <property type="entry name" value="Duc1"/>
    <property type="match status" value="1"/>
</dbReference>
<evidence type="ECO:0000313" key="4">
    <source>
        <dbReference type="EMBL" id="EJK63763.1"/>
    </source>
</evidence>
<dbReference type="PANTHER" id="PTHR46361:SF3">
    <property type="entry name" value="ELECTRON CARRIER_ PROTEIN DISULFIDE OXIDOREDUCTASE"/>
    <property type="match status" value="1"/>
</dbReference>
<dbReference type="Pfam" id="PF04784">
    <property type="entry name" value="DUF547"/>
    <property type="match status" value="1"/>
</dbReference>
<feature type="domain" description="DUF547" evidence="2">
    <location>
        <begin position="1574"/>
        <end position="1706"/>
    </location>
</feature>
<dbReference type="eggNOG" id="ENOG502S6FM">
    <property type="taxonomic scope" value="Eukaryota"/>
</dbReference>
<reference evidence="4 5" key="1">
    <citation type="journal article" date="2012" name="Genome Biol.">
        <title>Genome and low-iron response of an oceanic diatom adapted to chronic iron limitation.</title>
        <authorList>
            <person name="Lommer M."/>
            <person name="Specht M."/>
            <person name="Roy A.S."/>
            <person name="Kraemer L."/>
            <person name="Andreson R."/>
            <person name="Gutowska M.A."/>
            <person name="Wolf J."/>
            <person name="Bergner S.V."/>
            <person name="Schilhabel M.B."/>
            <person name="Klostermeier U.C."/>
            <person name="Beiko R.G."/>
            <person name="Rosenstiel P."/>
            <person name="Hippler M."/>
            <person name="Laroche J."/>
        </authorList>
    </citation>
    <scope>NUCLEOTIDE SEQUENCE [LARGE SCALE GENOMIC DNA]</scope>
    <source>
        <strain evidence="4 5">CCMP1005</strain>
    </source>
</reference>
<feature type="compositionally biased region" description="Acidic residues" evidence="1">
    <location>
        <begin position="935"/>
        <end position="961"/>
    </location>
</feature>
<feature type="compositionally biased region" description="Acidic residues" evidence="1">
    <location>
        <begin position="1105"/>
        <end position="1115"/>
    </location>
</feature>
<dbReference type="Proteomes" id="UP000266841">
    <property type="component" value="Unassembled WGS sequence"/>
</dbReference>
<gene>
    <name evidence="4" type="ORF">THAOC_15562</name>
</gene>
<feature type="compositionally biased region" description="Acidic residues" evidence="1">
    <location>
        <begin position="1129"/>
        <end position="1142"/>
    </location>
</feature>
<dbReference type="OMA" id="RCSCYEI"/>
<proteinExistence type="predicted"/>
<dbReference type="EMBL" id="AGNL01018024">
    <property type="protein sequence ID" value="EJK63763.1"/>
    <property type="molecule type" value="Genomic_DNA"/>
</dbReference>
<evidence type="ECO:0000259" key="3">
    <source>
        <dbReference type="Pfam" id="PF08588"/>
    </source>
</evidence>
<dbReference type="InterPro" id="IPR013897">
    <property type="entry name" value="Duc1"/>
</dbReference>
<dbReference type="OrthoDB" id="71430at2759"/>
<name>K0SCG3_THAOC</name>
<feature type="compositionally biased region" description="Polar residues" evidence="1">
    <location>
        <begin position="986"/>
        <end position="997"/>
    </location>
</feature>
<feature type="region of interest" description="Disordered" evidence="1">
    <location>
        <begin position="1088"/>
        <end position="1154"/>
    </location>
</feature>
<evidence type="ECO:0000259" key="2">
    <source>
        <dbReference type="Pfam" id="PF04784"/>
    </source>
</evidence>
<feature type="domain" description="Domain of unknown function at the cortex 1" evidence="3">
    <location>
        <begin position="489"/>
        <end position="700"/>
    </location>
</feature>
<feature type="non-terminal residue" evidence="4">
    <location>
        <position position="1"/>
    </location>
</feature>
<organism evidence="4 5">
    <name type="scientific">Thalassiosira oceanica</name>
    <name type="common">Marine diatom</name>
    <dbReference type="NCBI Taxonomy" id="159749"/>
    <lineage>
        <taxon>Eukaryota</taxon>
        <taxon>Sar</taxon>
        <taxon>Stramenopiles</taxon>
        <taxon>Ochrophyta</taxon>
        <taxon>Bacillariophyta</taxon>
        <taxon>Coscinodiscophyceae</taxon>
        <taxon>Thalassiosirophycidae</taxon>
        <taxon>Thalassiosirales</taxon>
        <taxon>Thalassiosiraceae</taxon>
        <taxon>Thalassiosira</taxon>
    </lineage>
</organism>
<accession>K0SCG3</accession>
<feature type="region of interest" description="Disordered" evidence="1">
    <location>
        <begin position="1236"/>
        <end position="1262"/>
    </location>
</feature>
<sequence length="1787" mass="197082">CFCGPAGAGSTYWALSIADSVDKESGEVSRFLSDDAHDDLPAVKDSVLERLKGLGTTDCNFAIDLVDRTDPGLIYVSRSEESSSVGPDLTSSDGKIVLVGDSAHGMSGSYGQNPALALEDAAVLASCLKSCGDGLGGALERYSKRRVERCLEIQRRSAERAARAMRGEEAGEDVSKVAVLPLPPSNLTTITPIALAFCADDRDPKHPEILLEEIERVLQHRVGRRRSRGPGPGPGGGQCGGALGACGQCVVDPRPHTGGGGVRTLLRKTKNKTYSAIRGRKPPQLSLDQSPVGLPVQRGKSNGSGASHVYAEPPRVNSWDEVTTQPGAGFAVSHLRDYHDHSTAAEDEGMETIVRTLERVLRQALICCGMFIAGTMFPQLSSVASHLMELSFVAWATCLLIVILGRIQGNRRQNNTSIMHNDRQTPYSQVDIESQSLEQSLIPGTTGTPAQPPASREMFRFDHEEQELQAERQKIPELENLYIMSKNERIIPNGLETRIENELLSGTMLLMFRTSEVDNITSTSDDPFVAYFRGKQRRFEFQWQFTLKQIPEGEIFLGAELEEPVRLGMIQRALANTALKFVKKMNHGFSYHLSDTADSPSFLSFPAGCSMDRFCETPPGEIPPSLGQAIREDESSMKLRKKGAKIDWKLDRTYTMGLWSAYLDWIDWQLMNFPGIRPFSVTSLAGFQPIKLTLYSTPDESAKDSKRNIIFAIEVSNSTKSVLGKEAKAWVETERTTPDKLSEGEDNDHFFATDLEAPDDVLIDDDEEDEVSEIDDAENLDPQGYLLSGSSIALCSGGEKRFVSSGGGYAVLQSSPTSSIVLEKFHPKKERSNPSVFIRSGDIVRIKLVDEASKSVRYLTIHRGWWLKWTSTRPKRLGMFYIRTNEAIGSLVVLNGQFSLVSRKWRHYTVGACAVSSMKYGGNVLGICKTPHVPDDEEVAEEVEEEEEEEEEEADDKDEPEGTSGDRIKPLLLRAEPHALDRHTIPSPTRALNPSRNGQQTFELKNEDIDSGGTFDLAQKKYEMARRTKQLVYAVRIKEYRMSGQDDDDDDGPCRVHLKLRSGRELEPVLKLGLSGVSEADQPTFDLDSVEKQDSDADSFTSSSDESDSEEEDNDDHIIIAGPNHSGDILDDEYSSECDDENVSNTKNKGPADSVDVREASTEDMLQISDFLETPATEPTSKKKGRLIGRVAKTVTASTVVTGKTVIKTLGKGTVKSTVSASRAVTMPMSSVVYNKTPKRHEPRGRGIGRRKRSHKSQMKSLGKTLKTIQGQGHLKGHATAGSLLFPDQCCRLVSSMLSQTSSNSSNPLLVNDAISALISACSAHDLAFLRGCSAELGVRPLLPVDPKSDIDCVVARCLYDGRWVEELCIFYTDARHLAFYAPLSKKPSLVVTLDEIEAARSLDDNETFPLPTHSSAAIDTTLKCHYIAFLTPSHRENLIAKLNGILTDETQSNTGLVQNGKGSEFEAYKMPLEAALTTSGMATKWEGVRTGKKSKQKKQRKVLNSRIMPFDLDPILSSSGDSQEEICLFVEGLLKRALSFSPDDSLDLNDTRFVDFLNETSRLRLLPLGELDLTSKQAFCMFVNLYHTLLQHSLLIAVDGLPSKRSVTAFKRCSCYEIGDDVFSLSELECLVIRGKLGRPVHARSPFVEPPKKSRSYLIYALTSSDYRVNFILQNNGDISYPKKVPIYNPRLLEDQMDAASFNFLSAQVKIDTKKRSVFLPNVCNVYRSDFGGNDGLVCLQSCLRFLEEHDQLSVAALLDNGVVSIKFLKPSEMFHASLSEMSALV</sequence>